<dbReference type="EMBL" id="JAAIUW010000006">
    <property type="protein sequence ID" value="KAF7825563.1"/>
    <property type="molecule type" value="Genomic_DNA"/>
</dbReference>
<sequence length="255" mass="29545">MSALGGTSHLRRHLLTCPKRPSYLENEQHMAIEEERKFRQLMQAMNPEFKNLSRHTIKKDLMSSYKKEKEVVKSELSEFKDLMPPFDGISIADEVALCLREWGIDNKIFSITLDNASYNDVMVNSLKRRISINRALLCDGALFQVRCCSHILNLIVQAGLKVADETISKVRNGVKYLKKSVSRAKNFYDIAEKSYQLNTSKKLRLDVSVRWNSTFLMLDHAIYYKSVLEHWGRRDVAFKNFVLSEEEWEKGSNTS</sequence>
<organism evidence="6 7">
    <name type="scientific">Senna tora</name>
    <dbReference type="NCBI Taxonomy" id="362788"/>
    <lineage>
        <taxon>Eukaryota</taxon>
        <taxon>Viridiplantae</taxon>
        <taxon>Streptophyta</taxon>
        <taxon>Embryophyta</taxon>
        <taxon>Tracheophyta</taxon>
        <taxon>Spermatophyta</taxon>
        <taxon>Magnoliopsida</taxon>
        <taxon>eudicotyledons</taxon>
        <taxon>Gunneridae</taxon>
        <taxon>Pentapetalae</taxon>
        <taxon>rosids</taxon>
        <taxon>fabids</taxon>
        <taxon>Fabales</taxon>
        <taxon>Fabaceae</taxon>
        <taxon>Caesalpinioideae</taxon>
        <taxon>Cassia clade</taxon>
        <taxon>Senna</taxon>
    </lineage>
</organism>
<keyword evidence="3" id="KW-0863">Zinc-finger</keyword>
<comment type="caution">
    <text evidence="6">The sequence shown here is derived from an EMBL/GenBank/DDBJ whole genome shotgun (WGS) entry which is preliminary data.</text>
</comment>
<evidence type="ECO:0000313" key="6">
    <source>
        <dbReference type="EMBL" id="KAF7825563.1"/>
    </source>
</evidence>
<accession>A0A834TNJ2</accession>
<evidence type="ECO:0000256" key="3">
    <source>
        <dbReference type="ARBA" id="ARBA00022771"/>
    </source>
</evidence>
<keyword evidence="4" id="KW-0862">Zinc</keyword>
<keyword evidence="2" id="KW-0479">Metal-binding</keyword>
<dbReference type="AlphaFoldDB" id="A0A834TNJ2"/>
<evidence type="ECO:0000256" key="2">
    <source>
        <dbReference type="ARBA" id="ARBA00022723"/>
    </source>
</evidence>
<gene>
    <name evidence="6" type="ORF">G2W53_016727</name>
</gene>
<name>A0A834TNJ2_9FABA</name>
<evidence type="ECO:0000256" key="5">
    <source>
        <dbReference type="ARBA" id="ARBA00023242"/>
    </source>
</evidence>
<dbReference type="OrthoDB" id="1937726at2759"/>
<dbReference type="GO" id="GO:0005634">
    <property type="term" value="C:nucleus"/>
    <property type="evidence" value="ECO:0007669"/>
    <property type="project" value="UniProtKB-SubCell"/>
</dbReference>
<proteinExistence type="predicted"/>
<evidence type="ECO:0000313" key="7">
    <source>
        <dbReference type="Proteomes" id="UP000634136"/>
    </source>
</evidence>
<dbReference type="SUPFAM" id="SSF53098">
    <property type="entry name" value="Ribonuclease H-like"/>
    <property type="match status" value="1"/>
</dbReference>
<dbReference type="InterPro" id="IPR052035">
    <property type="entry name" value="ZnF_BED_domain_contain"/>
</dbReference>
<dbReference type="GO" id="GO:0008270">
    <property type="term" value="F:zinc ion binding"/>
    <property type="evidence" value="ECO:0007669"/>
    <property type="project" value="UniProtKB-KW"/>
</dbReference>
<keyword evidence="5" id="KW-0539">Nucleus</keyword>
<comment type="subcellular location">
    <subcellularLocation>
        <location evidence="1">Nucleus</location>
    </subcellularLocation>
</comment>
<evidence type="ECO:0000256" key="1">
    <source>
        <dbReference type="ARBA" id="ARBA00004123"/>
    </source>
</evidence>
<reference evidence="6" key="1">
    <citation type="submission" date="2020-09" db="EMBL/GenBank/DDBJ databases">
        <title>Genome-Enabled Discovery of Anthraquinone Biosynthesis in Senna tora.</title>
        <authorList>
            <person name="Kang S.-H."/>
            <person name="Pandey R.P."/>
            <person name="Lee C.-M."/>
            <person name="Sim J.-S."/>
            <person name="Jeong J.-T."/>
            <person name="Choi B.-S."/>
            <person name="Jung M."/>
            <person name="Ginzburg D."/>
            <person name="Zhao K."/>
            <person name="Won S.Y."/>
            <person name="Oh T.-J."/>
            <person name="Yu Y."/>
            <person name="Kim N.-H."/>
            <person name="Lee O.R."/>
            <person name="Lee T.-H."/>
            <person name="Bashyal P."/>
            <person name="Kim T.-S."/>
            <person name="Lee W.-H."/>
            <person name="Kawkins C."/>
            <person name="Kim C.-K."/>
            <person name="Kim J.S."/>
            <person name="Ahn B.O."/>
            <person name="Rhee S.Y."/>
            <person name="Sohng J.K."/>
        </authorList>
    </citation>
    <scope>NUCLEOTIDE SEQUENCE</scope>
    <source>
        <tissue evidence="6">Leaf</tissue>
    </source>
</reference>
<dbReference type="InterPro" id="IPR012337">
    <property type="entry name" value="RNaseH-like_sf"/>
</dbReference>
<evidence type="ECO:0000256" key="4">
    <source>
        <dbReference type="ARBA" id="ARBA00022833"/>
    </source>
</evidence>
<keyword evidence="7" id="KW-1185">Reference proteome</keyword>
<protein>
    <submittedName>
        <fullName evidence="6">Zinc finger BED domain-containing protein RICESLEEPER 2-like</fullName>
    </submittedName>
</protein>
<dbReference type="PANTHER" id="PTHR46481:SF10">
    <property type="entry name" value="ZINC FINGER BED DOMAIN-CONTAINING PROTEIN 39"/>
    <property type="match status" value="1"/>
</dbReference>
<dbReference type="Proteomes" id="UP000634136">
    <property type="component" value="Unassembled WGS sequence"/>
</dbReference>
<dbReference type="PANTHER" id="PTHR46481">
    <property type="entry name" value="ZINC FINGER BED DOMAIN-CONTAINING PROTEIN 4"/>
    <property type="match status" value="1"/>
</dbReference>